<dbReference type="InterPro" id="IPR006176">
    <property type="entry name" value="3-OHacyl-CoA_DH_NAD-bd"/>
</dbReference>
<evidence type="ECO:0000256" key="4">
    <source>
        <dbReference type="PIRSR" id="PIRSR000105-1"/>
    </source>
</evidence>
<evidence type="ECO:0000259" key="5">
    <source>
        <dbReference type="Pfam" id="PF00725"/>
    </source>
</evidence>
<name>A0A953LDW0_SYMTR</name>
<dbReference type="InterPro" id="IPR008927">
    <property type="entry name" value="6-PGluconate_DH-like_C_sf"/>
</dbReference>
<dbReference type="AlphaFoldDB" id="A0A953LDW0"/>
<dbReference type="RefSeq" id="WP_273378739.1">
    <property type="nucleotide sequence ID" value="NZ_PIUK01000044.1"/>
</dbReference>
<dbReference type="PIRSF" id="PIRSF000105">
    <property type="entry name" value="HCDH"/>
    <property type="match status" value="1"/>
</dbReference>
<organism evidence="7 8">
    <name type="scientific">Symbiobacterium thermophilum</name>
    <dbReference type="NCBI Taxonomy" id="2734"/>
    <lineage>
        <taxon>Bacteria</taxon>
        <taxon>Bacillati</taxon>
        <taxon>Bacillota</taxon>
        <taxon>Clostridia</taxon>
        <taxon>Eubacteriales</taxon>
        <taxon>Symbiobacteriaceae</taxon>
        <taxon>Symbiobacterium</taxon>
    </lineage>
</organism>
<feature type="domain" description="3-hydroxyacyl-CoA dehydrogenase C-terminal" evidence="5">
    <location>
        <begin position="186"/>
        <end position="282"/>
    </location>
</feature>
<evidence type="ECO:0000313" key="8">
    <source>
        <dbReference type="Proteomes" id="UP000732377"/>
    </source>
</evidence>
<evidence type="ECO:0000256" key="1">
    <source>
        <dbReference type="ARBA" id="ARBA00005086"/>
    </source>
</evidence>
<dbReference type="InterPro" id="IPR013328">
    <property type="entry name" value="6PGD_dom2"/>
</dbReference>
<evidence type="ECO:0000256" key="2">
    <source>
        <dbReference type="ARBA" id="ARBA00009463"/>
    </source>
</evidence>
<reference evidence="7" key="1">
    <citation type="submission" date="2017-11" db="EMBL/GenBank/DDBJ databases">
        <title>Three new genomes from thermophilic consortium.</title>
        <authorList>
            <person name="Quaggio R."/>
            <person name="Amgarten D."/>
            <person name="Setubal J.C."/>
        </authorList>
    </citation>
    <scope>NUCLEOTIDE SEQUENCE</scope>
    <source>
        <strain evidence="7">ZCTH01-B2</strain>
    </source>
</reference>
<feature type="site" description="Important for catalytic activity" evidence="4">
    <location>
        <position position="140"/>
    </location>
</feature>
<comment type="similarity">
    <text evidence="2">Belongs to the 3-hydroxyacyl-CoA dehydrogenase family.</text>
</comment>
<dbReference type="InterPro" id="IPR022694">
    <property type="entry name" value="3-OHacyl-CoA_DH"/>
</dbReference>
<dbReference type="Pfam" id="PF00725">
    <property type="entry name" value="3HCDH"/>
    <property type="match status" value="1"/>
</dbReference>
<evidence type="ECO:0000259" key="6">
    <source>
        <dbReference type="Pfam" id="PF02737"/>
    </source>
</evidence>
<dbReference type="Gene3D" id="1.10.1040.10">
    <property type="entry name" value="N-(1-d-carboxylethyl)-l-norvaline Dehydrogenase, domain 2"/>
    <property type="match status" value="1"/>
</dbReference>
<evidence type="ECO:0000313" key="7">
    <source>
        <dbReference type="EMBL" id="MBY6275855.1"/>
    </source>
</evidence>
<dbReference type="GO" id="GO:0008691">
    <property type="term" value="F:3-hydroxybutyryl-CoA dehydrogenase activity"/>
    <property type="evidence" value="ECO:0007669"/>
    <property type="project" value="TreeGrafter"/>
</dbReference>
<dbReference type="GO" id="GO:0006635">
    <property type="term" value="P:fatty acid beta-oxidation"/>
    <property type="evidence" value="ECO:0007669"/>
    <property type="project" value="TreeGrafter"/>
</dbReference>
<dbReference type="PANTHER" id="PTHR48075">
    <property type="entry name" value="3-HYDROXYACYL-COA DEHYDROGENASE FAMILY PROTEIN"/>
    <property type="match status" value="1"/>
</dbReference>
<dbReference type="InterPro" id="IPR036291">
    <property type="entry name" value="NAD(P)-bd_dom_sf"/>
</dbReference>
<dbReference type="EMBL" id="PIUK01000044">
    <property type="protein sequence ID" value="MBY6275855.1"/>
    <property type="molecule type" value="Genomic_DNA"/>
</dbReference>
<sequence>MSVRIWGIVGTGPSGRGIAQLVATQGLEVIMVGRCEEELEQARRQLDLALQHEIEKWALTQSEKRAILARISMTTDINELAKADFVIATLVVEIAEDKEIFRTLDQVCRREVILASNTSTLSITEMASATNRPDKVIGCHFLQPIPRTRVVQVVRGLKTSDETVSQVMALMERLGRTGVEVFESPGYITTRLIVPLINEACQVLMEGVASAEDIDTAMRLGFEMPRGPLEIADRIGLDTVLVMAERLWREYGDLKYRPAPILKKLVRAGHLGVETGEGFFKYDADGARIKNGRTGR</sequence>
<dbReference type="SUPFAM" id="SSF48179">
    <property type="entry name" value="6-phosphogluconate dehydrogenase C-terminal domain-like"/>
    <property type="match status" value="1"/>
</dbReference>
<gene>
    <name evidence="7" type="ORF">CWE10_06465</name>
</gene>
<dbReference type="PANTHER" id="PTHR48075:SF5">
    <property type="entry name" value="3-HYDROXYBUTYRYL-COA DEHYDROGENASE"/>
    <property type="match status" value="1"/>
</dbReference>
<dbReference type="SUPFAM" id="SSF51735">
    <property type="entry name" value="NAD(P)-binding Rossmann-fold domains"/>
    <property type="match status" value="1"/>
</dbReference>
<accession>A0A953LDW0</accession>
<proteinExistence type="inferred from homology"/>
<dbReference type="GO" id="GO:0070403">
    <property type="term" value="F:NAD+ binding"/>
    <property type="evidence" value="ECO:0007669"/>
    <property type="project" value="InterPro"/>
</dbReference>
<feature type="domain" description="3-hydroxyacyl-CoA dehydrogenase NAD binding" evidence="6">
    <location>
        <begin position="7"/>
        <end position="181"/>
    </location>
</feature>
<comment type="pathway">
    <text evidence="1">Lipid metabolism; butanoate metabolism.</text>
</comment>
<keyword evidence="3" id="KW-0560">Oxidoreductase</keyword>
<comment type="caution">
    <text evidence="7">The sequence shown here is derived from an EMBL/GenBank/DDBJ whole genome shotgun (WGS) entry which is preliminary data.</text>
</comment>
<dbReference type="Proteomes" id="UP000732377">
    <property type="component" value="Unassembled WGS sequence"/>
</dbReference>
<protein>
    <submittedName>
        <fullName evidence="7">3-hydroxybutyryl-CoA dehydrogenase</fullName>
    </submittedName>
</protein>
<dbReference type="Gene3D" id="3.40.50.720">
    <property type="entry name" value="NAD(P)-binding Rossmann-like Domain"/>
    <property type="match status" value="1"/>
</dbReference>
<dbReference type="InterPro" id="IPR006108">
    <property type="entry name" value="3HC_DH_C"/>
</dbReference>
<dbReference type="Pfam" id="PF02737">
    <property type="entry name" value="3HCDH_N"/>
    <property type="match status" value="1"/>
</dbReference>
<evidence type="ECO:0000256" key="3">
    <source>
        <dbReference type="ARBA" id="ARBA00023002"/>
    </source>
</evidence>